<keyword evidence="1" id="KW-0472">Membrane</keyword>
<evidence type="ECO:0000313" key="3">
    <source>
        <dbReference type="Proteomes" id="UP001500466"/>
    </source>
</evidence>
<keyword evidence="1" id="KW-0812">Transmembrane</keyword>
<protein>
    <recommendedName>
        <fullName evidence="4">DUF4386 family protein</fullName>
    </recommendedName>
</protein>
<dbReference type="EMBL" id="BAABHS010000044">
    <property type="protein sequence ID" value="GAA4991607.1"/>
    <property type="molecule type" value="Genomic_DNA"/>
</dbReference>
<keyword evidence="1" id="KW-1133">Transmembrane helix</keyword>
<feature type="transmembrane region" description="Helical" evidence="1">
    <location>
        <begin position="105"/>
        <end position="127"/>
    </location>
</feature>
<evidence type="ECO:0000256" key="1">
    <source>
        <dbReference type="SAM" id="Phobius"/>
    </source>
</evidence>
<gene>
    <name evidence="2" type="ORF">GCM10023205_74740</name>
</gene>
<evidence type="ECO:0000313" key="2">
    <source>
        <dbReference type="EMBL" id="GAA4991607.1"/>
    </source>
</evidence>
<name>A0ABP9I9J2_9ACTN</name>
<feature type="transmembrane region" description="Helical" evidence="1">
    <location>
        <begin position="186"/>
        <end position="205"/>
    </location>
</feature>
<comment type="caution">
    <text evidence="2">The sequence shown here is derived from an EMBL/GenBank/DDBJ whole genome shotgun (WGS) entry which is preliminary data.</text>
</comment>
<proteinExistence type="predicted"/>
<accession>A0ABP9I9J2</accession>
<organism evidence="2 3">
    <name type="scientific">Yinghuangia aomiensis</name>
    <dbReference type="NCBI Taxonomy" id="676205"/>
    <lineage>
        <taxon>Bacteria</taxon>
        <taxon>Bacillati</taxon>
        <taxon>Actinomycetota</taxon>
        <taxon>Actinomycetes</taxon>
        <taxon>Kitasatosporales</taxon>
        <taxon>Streptomycetaceae</taxon>
        <taxon>Yinghuangia</taxon>
    </lineage>
</organism>
<sequence length="241" mass="25242">MLPMTRTDAAPPAPASSAVGAAPRFASWALAGALAGALGFFATILTDVHVPGDDGDRRMTVDMVDDVSIMKARLGFLAGYAVVGLLLYCAAAWRRHVEPRVPDSTAAKLVATGFTASAGALTLGYGWKGAMAIYGDGGPEDDSFDKEGRFVYYVLNDFGGYIGWTGVMFAAMAVAWMAFRERSVARWIGVVSVLGLLFPVGGILVMSVPGLPGTTLPLWMIVAFSGFAFGKSPATRPLPPA</sequence>
<dbReference type="Proteomes" id="UP001500466">
    <property type="component" value="Unassembled WGS sequence"/>
</dbReference>
<feature type="transmembrane region" description="Helical" evidence="1">
    <location>
        <begin position="25"/>
        <end position="45"/>
    </location>
</feature>
<feature type="transmembrane region" description="Helical" evidence="1">
    <location>
        <begin position="158"/>
        <end position="179"/>
    </location>
</feature>
<feature type="transmembrane region" description="Helical" evidence="1">
    <location>
        <begin position="74"/>
        <end position="93"/>
    </location>
</feature>
<keyword evidence="3" id="KW-1185">Reference proteome</keyword>
<reference evidence="3" key="1">
    <citation type="journal article" date="2019" name="Int. J. Syst. Evol. Microbiol.">
        <title>The Global Catalogue of Microorganisms (GCM) 10K type strain sequencing project: providing services to taxonomists for standard genome sequencing and annotation.</title>
        <authorList>
            <consortium name="The Broad Institute Genomics Platform"/>
            <consortium name="The Broad Institute Genome Sequencing Center for Infectious Disease"/>
            <person name="Wu L."/>
            <person name="Ma J."/>
        </authorList>
    </citation>
    <scope>NUCLEOTIDE SEQUENCE [LARGE SCALE GENOMIC DNA]</scope>
    <source>
        <strain evidence="3">JCM 17986</strain>
    </source>
</reference>
<evidence type="ECO:0008006" key="4">
    <source>
        <dbReference type="Google" id="ProtNLM"/>
    </source>
</evidence>